<sequence>MRISRNISIKSLLSQLEMDSPYGVIDLQTLGLNSSGAARLAESGWLKRLGRGVYQIPNAKLDLNKTLVLLALDIPELHIGGRTALARRGIRHNLAYQEKIHLWGLKTGRLPKWFTDIFNVSYQSTKIFDDTLPAGFGLAPLPDGNQKVLVSVPERALLELFSDTGKLQSLEETMNLVESVFHLRPDVLETLLAHTTRVKVVRLAKIVAEEFDLPWLEIARKHNDRLGSNSRWIAVTRDKKILHLKK</sequence>
<evidence type="ECO:0000313" key="3">
    <source>
        <dbReference type="Proteomes" id="UP000192708"/>
    </source>
</evidence>
<keyword evidence="3" id="KW-1185">Reference proteome</keyword>
<dbReference type="Pfam" id="PF11459">
    <property type="entry name" value="AbiEi_3"/>
    <property type="match status" value="1"/>
</dbReference>
<dbReference type="STRING" id="1938817.SAMN06296008_10183"/>
<gene>
    <name evidence="2" type="ORF">SAMN06296008_10183</name>
</gene>
<dbReference type="Proteomes" id="UP000192708">
    <property type="component" value="Unassembled WGS sequence"/>
</dbReference>
<dbReference type="InterPro" id="IPR021561">
    <property type="entry name" value="AbiEi_3"/>
</dbReference>
<proteinExistence type="predicted"/>
<dbReference type="AlphaFoldDB" id="A0A1W1Y310"/>
<reference evidence="2 3" key="1">
    <citation type="submission" date="2017-04" db="EMBL/GenBank/DDBJ databases">
        <authorList>
            <person name="Afonso C.L."/>
            <person name="Miller P.J."/>
            <person name="Scott M.A."/>
            <person name="Spackman E."/>
            <person name="Goraichik I."/>
            <person name="Dimitrov K.M."/>
            <person name="Suarez D.L."/>
            <person name="Swayne D.E."/>
        </authorList>
    </citation>
    <scope>NUCLEOTIDE SEQUENCE [LARGE SCALE GENOMIC DNA]</scope>
    <source>
        <strain evidence="2 3">VK13</strain>
    </source>
</reference>
<dbReference type="Pfam" id="PF17194">
    <property type="entry name" value="AbiEi_3_N"/>
    <property type="match status" value="1"/>
</dbReference>
<dbReference type="EMBL" id="FWXJ01000001">
    <property type="protein sequence ID" value="SMC30201.1"/>
    <property type="molecule type" value="Genomic_DNA"/>
</dbReference>
<feature type="domain" description="Transcriptional regulator AbiEi antitoxin N-terminal" evidence="1">
    <location>
        <begin position="7"/>
        <end position="95"/>
    </location>
</feature>
<dbReference type="OrthoDB" id="1550938at2"/>
<dbReference type="InterPro" id="IPR033455">
    <property type="entry name" value="AbiEi_3_N"/>
</dbReference>
<name>A0A1W1Y310_9BURK</name>
<accession>A0A1W1Y310</accession>
<organism evidence="2 3">
    <name type="scientific">Polynucleobacter kasalickyi</name>
    <dbReference type="NCBI Taxonomy" id="1938817"/>
    <lineage>
        <taxon>Bacteria</taxon>
        <taxon>Pseudomonadati</taxon>
        <taxon>Pseudomonadota</taxon>
        <taxon>Betaproteobacteria</taxon>
        <taxon>Burkholderiales</taxon>
        <taxon>Burkholderiaceae</taxon>
        <taxon>Polynucleobacter</taxon>
    </lineage>
</organism>
<dbReference type="RefSeq" id="WP_084281884.1">
    <property type="nucleotide sequence ID" value="NZ_FWXJ01000001.1"/>
</dbReference>
<evidence type="ECO:0000259" key="1">
    <source>
        <dbReference type="Pfam" id="PF17194"/>
    </source>
</evidence>
<evidence type="ECO:0000313" key="2">
    <source>
        <dbReference type="EMBL" id="SMC30201.1"/>
    </source>
</evidence>
<protein>
    <submittedName>
        <fullName evidence="2">Transcriptional regulator with AbiEi antitoxin N-terminal domain</fullName>
    </submittedName>
</protein>